<comment type="caution">
    <text evidence="2">The sequence shown here is derived from an EMBL/GenBank/DDBJ whole genome shotgun (WGS) entry which is preliminary data.</text>
</comment>
<accession>A0ABQ9GLB0</accession>
<dbReference type="EMBL" id="JARBHB010000011">
    <property type="protein sequence ID" value="KAJ8872820.1"/>
    <property type="molecule type" value="Genomic_DNA"/>
</dbReference>
<evidence type="ECO:0000256" key="1">
    <source>
        <dbReference type="SAM" id="MobiDB-lite"/>
    </source>
</evidence>
<evidence type="ECO:0000313" key="2">
    <source>
        <dbReference type="EMBL" id="KAJ8872820.1"/>
    </source>
</evidence>
<dbReference type="Proteomes" id="UP001159363">
    <property type="component" value="Chromosome 10"/>
</dbReference>
<organism evidence="2 3">
    <name type="scientific">Dryococelus australis</name>
    <dbReference type="NCBI Taxonomy" id="614101"/>
    <lineage>
        <taxon>Eukaryota</taxon>
        <taxon>Metazoa</taxon>
        <taxon>Ecdysozoa</taxon>
        <taxon>Arthropoda</taxon>
        <taxon>Hexapoda</taxon>
        <taxon>Insecta</taxon>
        <taxon>Pterygota</taxon>
        <taxon>Neoptera</taxon>
        <taxon>Polyneoptera</taxon>
        <taxon>Phasmatodea</taxon>
        <taxon>Verophasmatodea</taxon>
        <taxon>Anareolatae</taxon>
        <taxon>Phasmatidae</taxon>
        <taxon>Eurycanthinae</taxon>
        <taxon>Dryococelus</taxon>
    </lineage>
</organism>
<feature type="compositionally biased region" description="Polar residues" evidence="1">
    <location>
        <begin position="144"/>
        <end position="169"/>
    </location>
</feature>
<protein>
    <submittedName>
        <fullName evidence="2">Uncharacterized protein</fullName>
    </submittedName>
</protein>
<reference evidence="2 3" key="1">
    <citation type="submission" date="2023-02" db="EMBL/GenBank/DDBJ databases">
        <title>LHISI_Scaffold_Assembly.</title>
        <authorList>
            <person name="Stuart O.P."/>
            <person name="Cleave R."/>
            <person name="Magrath M.J.L."/>
            <person name="Mikheyev A.S."/>
        </authorList>
    </citation>
    <scope>NUCLEOTIDE SEQUENCE [LARGE SCALE GENOMIC DNA]</scope>
    <source>
        <strain evidence="2">Daus_M_001</strain>
        <tissue evidence="2">Leg muscle</tissue>
    </source>
</reference>
<evidence type="ECO:0000313" key="3">
    <source>
        <dbReference type="Proteomes" id="UP001159363"/>
    </source>
</evidence>
<feature type="region of interest" description="Disordered" evidence="1">
    <location>
        <begin position="124"/>
        <end position="172"/>
    </location>
</feature>
<keyword evidence="3" id="KW-1185">Reference proteome</keyword>
<sequence length="311" mass="34433">MQGQGKREIPEKIRLPAASLCTISIAKVRERPRRISNSVGLGGRRWRHICHIREDPGSYLGKDILVSVSRGSPTSLQVNAGVFPHSSSLQASYSSVLSLPRSPCDVLGEDKHVRTLRNDMSRVKSHKQVWTSPPSDSLEARPAINNSTNNMPYSQKGSDQHQTADNGEINTAPVHTPLGEAPCNSPCYTVKQARCVYELSVFLDIFWARSFFSPPDHFHSVAVSTLHTHVTAPSGPRLATPPTTSPALDTPHYLQHTSQCYSEYRAAAECKGGKILRKLADQWHRPARFLGVTQPWTEPSLPWWEVSSLTA</sequence>
<gene>
    <name evidence="2" type="ORF">PR048_026436</name>
</gene>
<proteinExistence type="predicted"/>
<name>A0ABQ9GLB0_9NEOP</name>